<keyword evidence="11" id="KW-0472">Membrane</keyword>
<dbReference type="GO" id="GO:0016020">
    <property type="term" value="C:membrane"/>
    <property type="evidence" value="ECO:0007669"/>
    <property type="project" value="UniProtKB-SubCell"/>
</dbReference>
<sequence length="211" mass="22972">MLGPMLSLSLVDNPTLSLFHPPQQSRWRCISFSSSPTVMTTVALLTTAVAFIGIGGGRGFDENALRHILGIILGSPHQDICDMQKKQDIANAAVGSTKAAEDELTCSVCLEQVNVGELVRSLPCLHQFQAIWAGSSCGWHNVVTMFLFCSSMPSALIRGCASRELVLSVNLKLGQDCTTMDKAVLMLPIWFNRLTETFVAAYKITYTAIYP</sequence>
<keyword evidence="9" id="KW-0862">Zinc</keyword>
<accession>A0A4S4E537</accession>
<protein>
    <recommendedName>
        <fullName evidence="3">RING-type E3 ubiquitin transferase</fullName>
        <ecNumber evidence="3">2.3.2.27</ecNumber>
    </recommendedName>
</protein>
<organism evidence="12 13">
    <name type="scientific">Camellia sinensis var. sinensis</name>
    <name type="common">China tea</name>
    <dbReference type="NCBI Taxonomy" id="542762"/>
    <lineage>
        <taxon>Eukaryota</taxon>
        <taxon>Viridiplantae</taxon>
        <taxon>Streptophyta</taxon>
        <taxon>Embryophyta</taxon>
        <taxon>Tracheophyta</taxon>
        <taxon>Spermatophyta</taxon>
        <taxon>Magnoliopsida</taxon>
        <taxon>eudicotyledons</taxon>
        <taxon>Gunneridae</taxon>
        <taxon>Pentapetalae</taxon>
        <taxon>asterids</taxon>
        <taxon>Ericales</taxon>
        <taxon>Theaceae</taxon>
        <taxon>Camellia</taxon>
    </lineage>
</organism>
<dbReference type="PANTHER" id="PTHR45977:SF4">
    <property type="entry name" value="RING-TYPE DOMAIN-CONTAINING PROTEIN"/>
    <property type="match status" value="1"/>
</dbReference>
<keyword evidence="13" id="KW-1185">Reference proteome</keyword>
<keyword evidence="8" id="KW-0833">Ubl conjugation pathway</keyword>
<evidence type="ECO:0000256" key="10">
    <source>
        <dbReference type="ARBA" id="ARBA00022989"/>
    </source>
</evidence>
<keyword evidence="4" id="KW-0808">Transferase</keyword>
<dbReference type="AlphaFoldDB" id="A0A4S4E537"/>
<evidence type="ECO:0000256" key="6">
    <source>
        <dbReference type="ARBA" id="ARBA00022723"/>
    </source>
</evidence>
<comment type="catalytic activity">
    <reaction evidence="1">
        <text>S-ubiquitinyl-[E2 ubiquitin-conjugating enzyme]-L-cysteine + [acceptor protein]-L-lysine = [E2 ubiquitin-conjugating enzyme]-L-cysteine + N(6)-ubiquitinyl-[acceptor protein]-L-lysine.</text>
        <dbReference type="EC" id="2.3.2.27"/>
    </reaction>
</comment>
<evidence type="ECO:0000256" key="3">
    <source>
        <dbReference type="ARBA" id="ARBA00012483"/>
    </source>
</evidence>
<dbReference type="PANTHER" id="PTHR45977">
    <property type="entry name" value="TARGET OF ERK KINASE MPK-1"/>
    <property type="match status" value="1"/>
</dbReference>
<evidence type="ECO:0000256" key="5">
    <source>
        <dbReference type="ARBA" id="ARBA00022692"/>
    </source>
</evidence>
<comment type="caution">
    <text evidence="12">The sequence shown here is derived from an EMBL/GenBank/DDBJ whole genome shotgun (WGS) entry which is preliminary data.</text>
</comment>
<dbReference type="GO" id="GO:0008270">
    <property type="term" value="F:zinc ion binding"/>
    <property type="evidence" value="ECO:0007669"/>
    <property type="project" value="UniProtKB-KW"/>
</dbReference>
<evidence type="ECO:0000256" key="1">
    <source>
        <dbReference type="ARBA" id="ARBA00000900"/>
    </source>
</evidence>
<keyword evidence="10" id="KW-1133">Transmembrane helix</keyword>
<dbReference type="GO" id="GO:0006511">
    <property type="term" value="P:ubiquitin-dependent protein catabolic process"/>
    <property type="evidence" value="ECO:0007669"/>
    <property type="project" value="TreeGrafter"/>
</dbReference>
<evidence type="ECO:0000256" key="11">
    <source>
        <dbReference type="ARBA" id="ARBA00023136"/>
    </source>
</evidence>
<dbReference type="GO" id="GO:0016567">
    <property type="term" value="P:protein ubiquitination"/>
    <property type="evidence" value="ECO:0007669"/>
    <property type="project" value="TreeGrafter"/>
</dbReference>
<dbReference type="Proteomes" id="UP000306102">
    <property type="component" value="Unassembled WGS sequence"/>
</dbReference>
<evidence type="ECO:0000256" key="9">
    <source>
        <dbReference type="ARBA" id="ARBA00022833"/>
    </source>
</evidence>
<evidence type="ECO:0000256" key="7">
    <source>
        <dbReference type="ARBA" id="ARBA00022771"/>
    </source>
</evidence>
<keyword evidence="6" id="KW-0479">Metal-binding</keyword>
<evidence type="ECO:0000313" key="12">
    <source>
        <dbReference type="EMBL" id="THG10634.1"/>
    </source>
</evidence>
<reference evidence="12 13" key="1">
    <citation type="journal article" date="2018" name="Proc. Natl. Acad. Sci. U.S.A.">
        <title>Draft genome sequence of Camellia sinensis var. sinensis provides insights into the evolution of the tea genome and tea quality.</title>
        <authorList>
            <person name="Wei C."/>
            <person name="Yang H."/>
            <person name="Wang S."/>
            <person name="Zhao J."/>
            <person name="Liu C."/>
            <person name="Gao L."/>
            <person name="Xia E."/>
            <person name="Lu Y."/>
            <person name="Tai Y."/>
            <person name="She G."/>
            <person name="Sun J."/>
            <person name="Cao H."/>
            <person name="Tong W."/>
            <person name="Gao Q."/>
            <person name="Li Y."/>
            <person name="Deng W."/>
            <person name="Jiang X."/>
            <person name="Wang W."/>
            <person name="Chen Q."/>
            <person name="Zhang S."/>
            <person name="Li H."/>
            <person name="Wu J."/>
            <person name="Wang P."/>
            <person name="Li P."/>
            <person name="Shi C."/>
            <person name="Zheng F."/>
            <person name="Jian J."/>
            <person name="Huang B."/>
            <person name="Shan D."/>
            <person name="Shi M."/>
            <person name="Fang C."/>
            <person name="Yue Y."/>
            <person name="Li F."/>
            <person name="Li D."/>
            <person name="Wei S."/>
            <person name="Han B."/>
            <person name="Jiang C."/>
            <person name="Yin Y."/>
            <person name="Xia T."/>
            <person name="Zhang Z."/>
            <person name="Bennetzen J.L."/>
            <person name="Zhao S."/>
            <person name="Wan X."/>
        </authorList>
    </citation>
    <scope>NUCLEOTIDE SEQUENCE [LARGE SCALE GENOMIC DNA]</scope>
    <source>
        <strain evidence="13">cv. Shuchazao</strain>
        <tissue evidence="12">Leaf</tissue>
    </source>
</reference>
<dbReference type="Gene3D" id="3.30.40.10">
    <property type="entry name" value="Zinc/RING finger domain, C3HC4 (zinc finger)"/>
    <property type="match status" value="1"/>
</dbReference>
<keyword evidence="5" id="KW-0812">Transmembrane</keyword>
<evidence type="ECO:0000256" key="8">
    <source>
        <dbReference type="ARBA" id="ARBA00022786"/>
    </source>
</evidence>
<evidence type="ECO:0000313" key="13">
    <source>
        <dbReference type="Proteomes" id="UP000306102"/>
    </source>
</evidence>
<dbReference type="GO" id="GO:0061630">
    <property type="term" value="F:ubiquitin protein ligase activity"/>
    <property type="evidence" value="ECO:0007669"/>
    <property type="project" value="UniProtKB-EC"/>
</dbReference>
<evidence type="ECO:0000256" key="4">
    <source>
        <dbReference type="ARBA" id="ARBA00022679"/>
    </source>
</evidence>
<gene>
    <name evidence="12" type="ORF">TEA_024602</name>
</gene>
<dbReference type="InterPro" id="IPR013083">
    <property type="entry name" value="Znf_RING/FYVE/PHD"/>
</dbReference>
<dbReference type="EC" id="2.3.2.27" evidence="3"/>
<keyword evidence="7" id="KW-0863">Zinc-finger</keyword>
<dbReference type="SUPFAM" id="SSF57850">
    <property type="entry name" value="RING/U-box"/>
    <property type="match status" value="1"/>
</dbReference>
<evidence type="ECO:0000256" key="2">
    <source>
        <dbReference type="ARBA" id="ARBA00004141"/>
    </source>
</evidence>
<proteinExistence type="predicted"/>
<name>A0A4S4E537_CAMSN</name>
<comment type="subcellular location">
    <subcellularLocation>
        <location evidence="2">Membrane</location>
        <topology evidence="2">Multi-pass membrane protein</topology>
    </subcellularLocation>
</comment>
<dbReference type="STRING" id="542762.A0A4S4E537"/>
<dbReference type="EMBL" id="SDRB02007803">
    <property type="protein sequence ID" value="THG10634.1"/>
    <property type="molecule type" value="Genomic_DNA"/>
</dbReference>